<gene>
    <name evidence="2" type="ORF">WT44_26090</name>
</gene>
<protein>
    <recommendedName>
        <fullName evidence="4">Ferritin-like domain-containing protein</fullName>
    </recommendedName>
</protein>
<evidence type="ECO:0008006" key="4">
    <source>
        <dbReference type="Google" id="ProtNLM"/>
    </source>
</evidence>
<proteinExistence type="predicted"/>
<organism evidence="2">
    <name type="scientific">Burkholderia stagnalis</name>
    <dbReference type="NCBI Taxonomy" id="1503054"/>
    <lineage>
        <taxon>Bacteria</taxon>
        <taxon>Pseudomonadati</taxon>
        <taxon>Pseudomonadota</taxon>
        <taxon>Betaproteobacteria</taxon>
        <taxon>Burkholderiales</taxon>
        <taxon>Burkholderiaceae</taxon>
        <taxon>Burkholderia</taxon>
        <taxon>Burkholderia cepacia complex</taxon>
    </lineage>
</organism>
<accession>A0A108IT78</accession>
<dbReference type="InterPro" id="IPR009078">
    <property type="entry name" value="Ferritin-like_SF"/>
</dbReference>
<feature type="region of interest" description="Disordered" evidence="1">
    <location>
        <begin position="1"/>
        <end position="21"/>
    </location>
</feature>
<dbReference type="EMBL" id="LPHB01000071">
    <property type="protein sequence ID" value="KWA56035.1"/>
    <property type="molecule type" value="Genomic_DNA"/>
</dbReference>
<sequence length="258" mass="28664">MTTAGTRRTASGQGQGGRADGFACLDAPVPRGLARMQAYLVDRIKRAALRRLHRSGHGERWMLRMYLIGEEATECALHDEWTGDAPDWIAQRIERHLADERRHAAAFVDALQARGVQVDGPGRPDWLSRRKIARWRRIARRHAQHFAHGLLVPAYATGLCAEQMAMRVLARHCGVIGARHPMYPLLSRVLTDEVRHVRLCTETLRRLVAPSEAVRLAALLDEIRAVDAGFGVTGALAMYAAGWFHALRPGARLHTSAA</sequence>
<name>A0A108IT78_9BURK</name>
<dbReference type="SUPFAM" id="SSF47240">
    <property type="entry name" value="Ferritin-like"/>
    <property type="match status" value="1"/>
</dbReference>
<dbReference type="AlphaFoldDB" id="A0A108IT78"/>
<dbReference type="Proteomes" id="UP000068603">
    <property type="component" value="Unassembled WGS sequence"/>
</dbReference>
<reference evidence="2 3" key="1">
    <citation type="submission" date="2015-11" db="EMBL/GenBank/DDBJ databases">
        <title>Expanding the genomic diversity of Burkholderia species for the development of highly accurate diagnostics.</title>
        <authorList>
            <person name="Sahl J."/>
            <person name="Keim P."/>
            <person name="Wagner D."/>
        </authorList>
    </citation>
    <scope>NUCLEOTIDE SEQUENCE [LARGE SCALE GENOMIC DNA]</scope>
    <source>
        <strain evidence="2 3">MSMB1960WGS</strain>
    </source>
</reference>
<evidence type="ECO:0000256" key="1">
    <source>
        <dbReference type="SAM" id="MobiDB-lite"/>
    </source>
</evidence>
<evidence type="ECO:0000313" key="2">
    <source>
        <dbReference type="EMBL" id="KWA56035.1"/>
    </source>
</evidence>
<comment type="caution">
    <text evidence="2">The sequence shown here is derived from an EMBL/GenBank/DDBJ whole genome shotgun (WGS) entry which is preliminary data.</text>
</comment>
<feature type="compositionally biased region" description="Polar residues" evidence="1">
    <location>
        <begin position="1"/>
        <end position="12"/>
    </location>
</feature>
<evidence type="ECO:0000313" key="3">
    <source>
        <dbReference type="Proteomes" id="UP000068603"/>
    </source>
</evidence>
<dbReference type="STRING" id="1503054.WT74_03780"/>
<dbReference type="RefSeq" id="WP_059802590.1">
    <property type="nucleotide sequence ID" value="NZ_LOUZ01000016.1"/>
</dbReference>